<feature type="binding site" evidence="4">
    <location>
        <position position="76"/>
    </location>
    <ligand>
        <name>substrate</name>
    </ligand>
</feature>
<protein>
    <recommendedName>
        <fullName evidence="5">5-formyltetrahydrofolate cyclo-ligase</fullName>
        <ecNumber evidence="5">6.3.3.2</ecNumber>
    </recommendedName>
</protein>
<keyword evidence="5" id="KW-0479">Metal-binding</keyword>
<dbReference type="EMBL" id="WAJR01000020">
    <property type="protein sequence ID" value="KAB1640016.1"/>
    <property type="molecule type" value="Genomic_DNA"/>
</dbReference>
<keyword evidence="7" id="KW-1185">Reference proteome</keyword>
<feature type="binding site" evidence="4">
    <location>
        <begin position="165"/>
        <end position="173"/>
    </location>
    <ligand>
        <name>ATP</name>
        <dbReference type="ChEBI" id="CHEBI:30616"/>
    </ligand>
</feature>
<dbReference type="GO" id="GO:0035999">
    <property type="term" value="P:tetrahydrofolate interconversion"/>
    <property type="evidence" value="ECO:0007669"/>
    <property type="project" value="TreeGrafter"/>
</dbReference>
<evidence type="ECO:0000256" key="2">
    <source>
        <dbReference type="ARBA" id="ARBA00022741"/>
    </source>
</evidence>
<dbReference type="InterPro" id="IPR024185">
    <property type="entry name" value="FTHF_cligase-like_sf"/>
</dbReference>
<dbReference type="Gene3D" id="3.40.50.10420">
    <property type="entry name" value="NagB/RpiA/CoA transferase-like"/>
    <property type="match status" value="1"/>
</dbReference>
<dbReference type="InterPro" id="IPR002698">
    <property type="entry name" value="FTHF_cligase"/>
</dbReference>
<comment type="catalytic activity">
    <reaction evidence="5">
        <text>(6S)-5-formyl-5,6,7,8-tetrahydrofolate + ATP = (6R)-5,10-methenyltetrahydrofolate + ADP + phosphate</text>
        <dbReference type="Rhea" id="RHEA:10488"/>
        <dbReference type="ChEBI" id="CHEBI:30616"/>
        <dbReference type="ChEBI" id="CHEBI:43474"/>
        <dbReference type="ChEBI" id="CHEBI:57455"/>
        <dbReference type="ChEBI" id="CHEBI:57457"/>
        <dbReference type="ChEBI" id="CHEBI:456216"/>
        <dbReference type="EC" id="6.3.3.2"/>
    </reaction>
</comment>
<dbReference type="Proteomes" id="UP000468668">
    <property type="component" value="Unassembled WGS sequence"/>
</dbReference>
<dbReference type="GO" id="GO:0046872">
    <property type="term" value="F:metal ion binding"/>
    <property type="evidence" value="ECO:0007669"/>
    <property type="project" value="UniProtKB-KW"/>
</dbReference>
<evidence type="ECO:0000256" key="5">
    <source>
        <dbReference type="RuleBase" id="RU361279"/>
    </source>
</evidence>
<comment type="cofactor">
    <cofactor evidence="5">
        <name>Mg(2+)</name>
        <dbReference type="ChEBI" id="CHEBI:18420"/>
    </cofactor>
</comment>
<dbReference type="InterPro" id="IPR037171">
    <property type="entry name" value="NagB/RpiA_transferase-like"/>
</dbReference>
<proteinExistence type="inferred from homology"/>
<dbReference type="SUPFAM" id="SSF100950">
    <property type="entry name" value="NagB/RpiA/CoA transferase-like"/>
    <property type="match status" value="1"/>
</dbReference>
<dbReference type="GO" id="GO:0009396">
    <property type="term" value="P:folic acid-containing compound biosynthetic process"/>
    <property type="evidence" value="ECO:0007669"/>
    <property type="project" value="TreeGrafter"/>
</dbReference>
<comment type="caution">
    <text evidence="6">The sequence shown here is derived from an EMBL/GenBank/DDBJ whole genome shotgun (WGS) entry which is preliminary data.</text>
</comment>
<reference evidence="6 7" key="1">
    <citation type="submission" date="2019-09" db="EMBL/GenBank/DDBJ databases">
        <title>Whole genome shotgun sequencing (WGS) of Ellagibacter isourolithinifaciens DSM 104140(T) and Adlercreutzia muris DSM 29508(T).</title>
        <authorList>
            <person name="Stoll D.A."/>
            <person name="Danylec N."/>
            <person name="Huch M."/>
        </authorList>
    </citation>
    <scope>NUCLEOTIDE SEQUENCE [LARGE SCALE GENOMIC DNA]</scope>
    <source>
        <strain evidence="6 7">DSM 104140</strain>
    </source>
</reference>
<name>A0A6N6NMK2_9ACTN</name>
<accession>A0A6N6NMK2</accession>
<dbReference type="PANTHER" id="PTHR23407">
    <property type="entry name" value="ATPASE INHIBITOR/5-FORMYLTETRAHYDROFOLATE CYCLO-LIGASE"/>
    <property type="match status" value="1"/>
</dbReference>
<organism evidence="6 7">
    <name type="scientific">Ellagibacter isourolithinifaciens</name>
    <dbReference type="NCBI Taxonomy" id="2137581"/>
    <lineage>
        <taxon>Bacteria</taxon>
        <taxon>Bacillati</taxon>
        <taxon>Actinomycetota</taxon>
        <taxon>Coriobacteriia</taxon>
        <taxon>Eggerthellales</taxon>
        <taxon>Eggerthellaceae</taxon>
        <taxon>Ellagibacter</taxon>
    </lineage>
</organism>
<dbReference type="EC" id="6.3.3.2" evidence="5"/>
<dbReference type="PIRSF" id="PIRSF006806">
    <property type="entry name" value="FTHF_cligase"/>
    <property type="match status" value="1"/>
</dbReference>
<dbReference type="NCBIfam" id="TIGR02727">
    <property type="entry name" value="MTHFS_bact"/>
    <property type="match status" value="1"/>
</dbReference>
<dbReference type="AlphaFoldDB" id="A0A6N6NMK2"/>
<dbReference type="OrthoDB" id="3242798at2"/>
<dbReference type="PANTHER" id="PTHR23407:SF1">
    <property type="entry name" value="5-FORMYLTETRAHYDROFOLATE CYCLO-LIGASE"/>
    <property type="match status" value="1"/>
</dbReference>
<evidence type="ECO:0000313" key="7">
    <source>
        <dbReference type="Proteomes" id="UP000468668"/>
    </source>
</evidence>
<dbReference type="GO" id="GO:0005524">
    <property type="term" value="F:ATP binding"/>
    <property type="evidence" value="ECO:0007669"/>
    <property type="project" value="UniProtKB-KW"/>
</dbReference>
<comment type="similarity">
    <text evidence="1 5">Belongs to the 5-formyltetrahydrofolate cyclo-ligase family.</text>
</comment>
<evidence type="ECO:0000256" key="3">
    <source>
        <dbReference type="ARBA" id="ARBA00022840"/>
    </source>
</evidence>
<dbReference type="Pfam" id="PF01812">
    <property type="entry name" value="5-FTHF_cyc-lig"/>
    <property type="match status" value="1"/>
</dbReference>
<keyword evidence="2 4" id="KW-0547">Nucleotide-binding</keyword>
<keyword evidence="3 4" id="KW-0067">ATP-binding</keyword>
<feature type="binding site" evidence="4">
    <location>
        <begin position="23"/>
        <end position="27"/>
    </location>
    <ligand>
        <name>ATP</name>
        <dbReference type="ChEBI" id="CHEBI:30616"/>
    </ligand>
</feature>
<keyword evidence="6" id="KW-0436">Ligase</keyword>
<evidence type="ECO:0000313" key="6">
    <source>
        <dbReference type="EMBL" id="KAB1640016.1"/>
    </source>
</evidence>
<sequence>MCVFFGECNKVCEHSILAGMDMKEETRRLVIARRNAIPSDERIARSEKACEELERYFGRTVASESRIAAYHALGSEVDIAPFAKSVRLHGWTCAFPVMMRDDNDAKARMTFWDVPLDGTRRAFFDKPARAVTPDDPSLADCMPCDPREIDAVVVPMVAFDAGNMRLGYGGGNYDRFLRELRSDAAVCGIAFREQEVKAVPTEPHDLALPKIIVA</sequence>
<gene>
    <name evidence="6" type="ORF">F8C90_07795</name>
</gene>
<evidence type="ECO:0000256" key="1">
    <source>
        <dbReference type="ARBA" id="ARBA00010638"/>
    </source>
</evidence>
<keyword evidence="5" id="KW-0460">Magnesium</keyword>
<dbReference type="GO" id="GO:0030272">
    <property type="term" value="F:5-formyltetrahydrofolate cyclo-ligase activity"/>
    <property type="evidence" value="ECO:0007669"/>
    <property type="project" value="UniProtKB-EC"/>
</dbReference>
<evidence type="ECO:0000256" key="4">
    <source>
        <dbReference type="PIRSR" id="PIRSR006806-1"/>
    </source>
</evidence>